<keyword evidence="3" id="KW-0496">Mitochondrion</keyword>
<evidence type="ECO:0000313" key="4">
    <source>
        <dbReference type="EMBL" id="CAB4857979.1"/>
    </source>
</evidence>
<dbReference type="GO" id="GO:0016226">
    <property type="term" value="P:iron-sulfur cluster assembly"/>
    <property type="evidence" value="ECO:0007669"/>
    <property type="project" value="TreeGrafter"/>
</dbReference>
<dbReference type="AlphaFoldDB" id="A0A6J7R5P8"/>
<proteinExistence type="predicted"/>
<dbReference type="EMBL" id="CAFBPM010000010">
    <property type="protein sequence ID" value="CAB5024030.1"/>
    <property type="molecule type" value="Genomic_DNA"/>
</dbReference>
<reference evidence="5" key="1">
    <citation type="submission" date="2020-05" db="EMBL/GenBank/DDBJ databases">
        <authorList>
            <person name="Chiriac C."/>
            <person name="Salcher M."/>
            <person name="Ghai R."/>
            <person name="Kavagutti S V."/>
        </authorList>
    </citation>
    <scope>NUCLEOTIDE SEQUENCE</scope>
</reference>
<dbReference type="SUPFAM" id="SSF103025">
    <property type="entry name" value="Folate-binding domain"/>
    <property type="match status" value="1"/>
</dbReference>
<protein>
    <submittedName>
        <fullName evidence="5">Unannotated protein</fullName>
    </submittedName>
</protein>
<evidence type="ECO:0000256" key="1">
    <source>
        <dbReference type="ARBA" id="ARBA00004173"/>
    </source>
</evidence>
<dbReference type="InterPro" id="IPR017703">
    <property type="entry name" value="YgfZ/GCV_T_CS"/>
</dbReference>
<dbReference type="PANTHER" id="PTHR22602:SF0">
    <property type="entry name" value="TRANSFERASE CAF17, MITOCHONDRIAL-RELATED"/>
    <property type="match status" value="1"/>
</dbReference>
<dbReference type="PIRSF" id="PIRSF006487">
    <property type="entry name" value="GcvT"/>
    <property type="match status" value="1"/>
</dbReference>
<dbReference type="NCBIfam" id="TIGR03317">
    <property type="entry name" value="ygfZ_signature"/>
    <property type="match status" value="1"/>
</dbReference>
<dbReference type="PANTHER" id="PTHR22602">
    <property type="entry name" value="TRANSFERASE CAF17, MITOCHONDRIAL-RELATED"/>
    <property type="match status" value="1"/>
</dbReference>
<gene>
    <name evidence="4" type="ORF">UFOPK3427_00008</name>
    <name evidence="5" type="ORF">UFOPK4112_01089</name>
</gene>
<accession>A0A6J7R5P8</accession>
<name>A0A6J7R5P8_9ZZZZ</name>
<keyword evidence="2" id="KW-0809">Transit peptide</keyword>
<dbReference type="EMBL" id="CAFBLT010000001">
    <property type="protein sequence ID" value="CAB4857979.1"/>
    <property type="molecule type" value="Genomic_DNA"/>
</dbReference>
<dbReference type="InterPro" id="IPR027266">
    <property type="entry name" value="TrmE/GcvT-like"/>
</dbReference>
<evidence type="ECO:0000256" key="2">
    <source>
        <dbReference type="ARBA" id="ARBA00022946"/>
    </source>
</evidence>
<dbReference type="Gene3D" id="3.30.70.1400">
    <property type="entry name" value="Aminomethyltransferase beta-barrel domains"/>
    <property type="match status" value="1"/>
</dbReference>
<dbReference type="GO" id="GO:0005739">
    <property type="term" value="C:mitochondrion"/>
    <property type="evidence" value="ECO:0007669"/>
    <property type="project" value="UniProtKB-SubCell"/>
</dbReference>
<sequence length="276" mass="29937">MNTWFAPVSEIPIVVVAGVDAELFLQGQLSQDIAGMISGEVKWTMVLEPDGKLGWLGWVLRRDTDSFVLIGSESNVEVLAARLRRFKLRVKVEIEIKPSWISRTTAPAGSEDGGIPLPFLESGVEISQQIFSSAPPLHTGVEALSAESIAQALVRGPSVLPMDAEDGMNPYELGGNIVAQCVSFEKGCYTGQELVARLDARGANVPQRLCGFEARSTVAFGEELFDGDEAVGSVRRHFFDAETGRARGLCLLKRKVNLETTTSLISRESPVQVFSL</sequence>
<dbReference type="Gene3D" id="3.30.1360.120">
    <property type="entry name" value="Probable tRNA modification gtpase trme, domain 1"/>
    <property type="match status" value="1"/>
</dbReference>
<dbReference type="InterPro" id="IPR045179">
    <property type="entry name" value="YgfZ/GcvT"/>
</dbReference>
<evidence type="ECO:0000256" key="3">
    <source>
        <dbReference type="ARBA" id="ARBA00023128"/>
    </source>
</evidence>
<evidence type="ECO:0000313" key="5">
    <source>
        <dbReference type="EMBL" id="CAB5024030.1"/>
    </source>
</evidence>
<organism evidence="5">
    <name type="scientific">freshwater metagenome</name>
    <dbReference type="NCBI Taxonomy" id="449393"/>
    <lineage>
        <taxon>unclassified sequences</taxon>
        <taxon>metagenomes</taxon>
        <taxon>ecological metagenomes</taxon>
    </lineage>
</organism>
<comment type="subcellular location">
    <subcellularLocation>
        <location evidence="1">Mitochondrion</location>
    </subcellularLocation>
</comment>